<evidence type="ECO:0000313" key="7">
    <source>
        <dbReference type="Proteomes" id="UP000707352"/>
    </source>
</evidence>
<dbReference type="Pfam" id="PF01614">
    <property type="entry name" value="IclR_C"/>
    <property type="match status" value="1"/>
</dbReference>
<name>A0ABX0V7W4_9HYPH</name>
<evidence type="ECO:0000313" key="6">
    <source>
        <dbReference type="EMBL" id="NIX75940.1"/>
    </source>
</evidence>
<evidence type="ECO:0000259" key="5">
    <source>
        <dbReference type="PROSITE" id="PS51078"/>
    </source>
</evidence>
<dbReference type="InterPro" id="IPR014757">
    <property type="entry name" value="Tscrpt_reg_IclR_C"/>
</dbReference>
<organism evidence="6 7">
    <name type="scientific">Microvirga terricola</name>
    <dbReference type="NCBI Taxonomy" id="2719797"/>
    <lineage>
        <taxon>Bacteria</taxon>
        <taxon>Pseudomonadati</taxon>
        <taxon>Pseudomonadota</taxon>
        <taxon>Alphaproteobacteria</taxon>
        <taxon>Hyphomicrobiales</taxon>
        <taxon>Methylobacteriaceae</taxon>
        <taxon>Microvirga</taxon>
    </lineage>
</organism>
<dbReference type="Gene3D" id="1.10.10.10">
    <property type="entry name" value="Winged helix-like DNA-binding domain superfamily/Winged helix DNA-binding domain"/>
    <property type="match status" value="1"/>
</dbReference>
<dbReference type="SUPFAM" id="SSF55781">
    <property type="entry name" value="GAF domain-like"/>
    <property type="match status" value="1"/>
</dbReference>
<keyword evidence="3" id="KW-0804">Transcription</keyword>
<evidence type="ECO:0000256" key="1">
    <source>
        <dbReference type="ARBA" id="ARBA00023015"/>
    </source>
</evidence>
<keyword evidence="7" id="KW-1185">Reference proteome</keyword>
<dbReference type="SMART" id="SM00346">
    <property type="entry name" value="HTH_ICLR"/>
    <property type="match status" value="1"/>
</dbReference>
<dbReference type="PANTHER" id="PTHR30136:SF24">
    <property type="entry name" value="HTH-TYPE TRANSCRIPTIONAL REPRESSOR ALLR"/>
    <property type="match status" value="1"/>
</dbReference>
<dbReference type="InterPro" id="IPR036390">
    <property type="entry name" value="WH_DNA-bd_sf"/>
</dbReference>
<dbReference type="PROSITE" id="PS51077">
    <property type="entry name" value="HTH_ICLR"/>
    <property type="match status" value="1"/>
</dbReference>
<comment type="caution">
    <text evidence="6">The sequence shown here is derived from an EMBL/GenBank/DDBJ whole genome shotgun (WGS) entry which is preliminary data.</text>
</comment>
<dbReference type="PANTHER" id="PTHR30136">
    <property type="entry name" value="HELIX-TURN-HELIX TRANSCRIPTIONAL REGULATOR, ICLR FAMILY"/>
    <property type="match status" value="1"/>
</dbReference>
<dbReference type="RefSeq" id="WP_167671859.1">
    <property type="nucleotide sequence ID" value="NZ_JAATJS010000002.1"/>
</dbReference>
<protein>
    <submittedName>
        <fullName evidence="6">IclR family transcriptional regulator</fullName>
    </submittedName>
</protein>
<evidence type="ECO:0000259" key="4">
    <source>
        <dbReference type="PROSITE" id="PS51077"/>
    </source>
</evidence>
<feature type="domain" description="HTH iclR-type" evidence="4">
    <location>
        <begin position="4"/>
        <end position="65"/>
    </location>
</feature>
<dbReference type="SUPFAM" id="SSF46785">
    <property type="entry name" value="Winged helix' DNA-binding domain"/>
    <property type="match status" value="1"/>
</dbReference>
<dbReference type="InterPro" id="IPR029016">
    <property type="entry name" value="GAF-like_dom_sf"/>
</dbReference>
<feature type="domain" description="IclR-ED" evidence="5">
    <location>
        <begin position="66"/>
        <end position="249"/>
    </location>
</feature>
<keyword evidence="2" id="KW-0238">DNA-binding</keyword>
<dbReference type="Proteomes" id="UP000707352">
    <property type="component" value="Unassembled WGS sequence"/>
</dbReference>
<dbReference type="Gene3D" id="3.30.450.40">
    <property type="match status" value="1"/>
</dbReference>
<accession>A0ABX0V7W4</accession>
<reference evidence="6 7" key="1">
    <citation type="submission" date="2020-03" db="EMBL/GenBank/DDBJ databases">
        <title>The genome sequence of Microvirga sp. c23x22.</title>
        <authorList>
            <person name="Zhang X."/>
        </authorList>
    </citation>
    <scope>NUCLEOTIDE SEQUENCE [LARGE SCALE GENOMIC DNA]</scope>
    <source>
        <strain evidence="7">c23x22</strain>
    </source>
</reference>
<gene>
    <name evidence="6" type="ORF">HB375_04830</name>
</gene>
<dbReference type="PROSITE" id="PS51078">
    <property type="entry name" value="ICLR_ED"/>
    <property type="match status" value="1"/>
</dbReference>
<dbReference type="InterPro" id="IPR005471">
    <property type="entry name" value="Tscrpt_reg_IclR_N"/>
</dbReference>
<evidence type="ECO:0000256" key="3">
    <source>
        <dbReference type="ARBA" id="ARBA00023163"/>
    </source>
</evidence>
<dbReference type="InterPro" id="IPR036388">
    <property type="entry name" value="WH-like_DNA-bd_sf"/>
</dbReference>
<evidence type="ECO:0000256" key="2">
    <source>
        <dbReference type="ARBA" id="ARBA00023125"/>
    </source>
</evidence>
<sequence length="254" mass="27600">MGKESSLNRMLSVLAAFTEEKTSITREEVAQLTGGSRATSYRYLQNLCEAGLLSSASENTYVPGPRIMELDRLIRLHDPVLSAARGPMVEASERLGLNVMLCSYFGRRVVCSEILTPDGDSPSSYERGRTMPLLRGAMAKIIIAHLPHPRLKAIYAENAETLRAAGEAADWSGFRTAMNALKENGYAVTCGEVYEGVTGYAAPVFDANGKICGSIVFMLGAKRRTASDETRVISEIIELGRLISSRLAENARGM</sequence>
<dbReference type="InterPro" id="IPR050707">
    <property type="entry name" value="HTH_MetabolicPath_Reg"/>
</dbReference>
<dbReference type="EMBL" id="JAATJS010000002">
    <property type="protein sequence ID" value="NIX75940.1"/>
    <property type="molecule type" value="Genomic_DNA"/>
</dbReference>
<dbReference type="Pfam" id="PF09339">
    <property type="entry name" value="HTH_IclR"/>
    <property type="match status" value="1"/>
</dbReference>
<proteinExistence type="predicted"/>
<keyword evidence="1" id="KW-0805">Transcription regulation</keyword>